<sequence length="237" mass="29012">MIIYSIIKKIENFASDYYQVYIEDHCIDYYGVYKKETIEVNSYIIYTLETTSLFIKKYLNDLLFANVIKEFYWPEVMLSHIDHEYNIKIDKDNIGRDLLQIYRTFDSYEYYEYLYELGGMDAIEQCFRWTSEQTKEPYIKIVSNDIRNEHAKESYYPSFYSFTKEEADQLPFDYELHIPDYVDVNFVIEEREYGKYYYNSQRCSSKGFIYDPNRYKNEYKEQDRKSPYEDEDGTVYF</sequence>
<accession>A0A8S5MHM4</accession>
<dbReference type="EMBL" id="BK014901">
    <property type="protein sequence ID" value="DAD81419.1"/>
    <property type="molecule type" value="Genomic_DNA"/>
</dbReference>
<organism evidence="1">
    <name type="scientific">Podoviridae sp. ctqve24</name>
    <dbReference type="NCBI Taxonomy" id="2826580"/>
    <lineage>
        <taxon>Viruses</taxon>
        <taxon>Duplodnaviria</taxon>
        <taxon>Heunggongvirae</taxon>
        <taxon>Uroviricota</taxon>
        <taxon>Caudoviricetes</taxon>
    </lineage>
</organism>
<protein>
    <submittedName>
        <fullName evidence="1">Uncharacterized protein</fullName>
    </submittedName>
</protein>
<proteinExistence type="predicted"/>
<name>A0A8S5MHM4_9CAUD</name>
<reference evidence="1" key="1">
    <citation type="journal article" date="2021" name="Proc. Natl. Acad. Sci. U.S.A.">
        <title>A Catalog of Tens of Thousands of Viruses from Human Metagenomes Reveals Hidden Associations with Chronic Diseases.</title>
        <authorList>
            <person name="Tisza M.J."/>
            <person name="Buck C.B."/>
        </authorList>
    </citation>
    <scope>NUCLEOTIDE SEQUENCE</scope>
    <source>
        <strain evidence="1">Ctqve24</strain>
    </source>
</reference>
<evidence type="ECO:0000313" key="1">
    <source>
        <dbReference type="EMBL" id="DAD81419.1"/>
    </source>
</evidence>